<evidence type="ECO:0000313" key="5">
    <source>
        <dbReference type="EMBL" id="KIJ63071.1"/>
    </source>
</evidence>
<feature type="transmembrane region" description="Helical" evidence="4">
    <location>
        <begin position="268"/>
        <end position="290"/>
    </location>
</feature>
<dbReference type="EMBL" id="KN839852">
    <property type="protein sequence ID" value="KIJ63071.1"/>
    <property type="molecule type" value="Genomic_DNA"/>
</dbReference>
<dbReference type="InterPro" id="IPR011701">
    <property type="entry name" value="MFS"/>
</dbReference>
<keyword evidence="6" id="KW-1185">Reference proteome</keyword>
<evidence type="ECO:0000256" key="4">
    <source>
        <dbReference type="SAM" id="Phobius"/>
    </source>
</evidence>
<feature type="transmembrane region" description="Helical" evidence="4">
    <location>
        <begin position="44"/>
        <end position="63"/>
    </location>
</feature>
<keyword evidence="4" id="KW-0472">Membrane</keyword>
<name>A0A0C9WDI8_9AGAM</name>
<dbReference type="SUPFAM" id="SSF103473">
    <property type="entry name" value="MFS general substrate transporter"/>
    <property type="match status" value="1"/>
</dbReference>
<dbReference type="Gene3D" id="1.20.1250.20">
    <property type="entry name" value="MFS general substrate transporter like domains"/>
    <property type="match status" value="1"/>
</dbReference>
<dbReference type="InterPro" id="IPR036259">
    <property type="entry name" value="MFS_trans_sf"/>
</dbReference>
<accession>A0A0C9WDI8</accession>
<feature type="region of interest" description="Disordered" evidence="3">
    <location>
        <begin position="1"/>
        <end position="40"/>
    </location>
</feature>
<evidence type="ECO:0000256" key="3">
    <source>
        <dbReference type="SAM" id="MobiDB-lite"/>
    </source>
</evidence>
<dbReference type="PANTHER" id="PTHR11360">
    <property type="entry name" value="MONOCARBOXYLATE TRANSPORTER"/>
    <property type="match status" value="1"/>
</dbReference>
<dbReference type="InterPro" id="IPR050327">
    <property type="entry name" value="Proton-linked_MCT"/>
</dbReference>
<feature type="transmembrane region" description="Helical" evidence="4">
    <location>
        <begin position="310"/>
        <end position="331"/>
    </location>
</feature>
<comment type="subcellular location">
    <subcellularLocation>
        <location evidence="1">Membrane</location>
        <topology evidence="1">Multi-pass membrane protein</topology>
    </subcellularLocation>
</comment>
<organism evidence="5 6">
    <name type="scientific">Hydnomerulius pinastri MD-312</name>
    <dbReference type="NCBI Taxonomy" id="994086"/>
    <lineage>
        <taxon>Eukaryota</taxon>
        <taxon>Fungi</taxon>
        <taxon>Dikarya</taxon>
        <taxon>Basidiomycota</taxon>
        <taxon>Agaricomycotina</taxon>
        <taxon>Agaricomycetes</taxon>
        <taxon>Agaricomycetidae</taxon>
        <taxon>Boletales</taxon>
        <taxon>Boletales incertae sedis</taxon>
        <taxon>Leucogyrophana</taxon>
    </lineage>
</organism>
<feature type="transmembrane region" description="Helical" evidence="4">
    <location>
        <begin position="194"/>
        <end position="214"/>
    </location>
</feature>
<evidence type="ECO:0000256" key="1">
    <source>
        <dbReference type="ARBA" id="ARBA00004141"/>
    </source>
</evidence>
<protein>
    <recommendedName>
        <fullName evidence="7">Major facilitator superfamily (MFS) profile domain-containing protein</fullName>
    </recommendedName>
</protein>
<dbReference type="AlphaFoldDB" id="A0A0C9WDI8"/>
<feature type="transmembrane region" description="Helical" evidence="4">
    <location>
        <begin position="158"/>
        <end position="182"/>
    </location>
</feature>
<feature type="compositionally biased region" description="Low complexity" evidence="3">
    <location>
        <begin position="1"/>
        <end position="16"/>
    </location>
</feature>
<feature type="transmembrane region" description="Helical" evidence="4">
    <location>
        <begin position="98"/>
        <end position="119"/>
    </location>
</feature>
<dbReference type="GO" id="GO:0022857">
    <property type="term" value="F:transmembrane transporter activity"/>
    <property type="evidence" value="ECO:0007669"/>
    <property type="project" value="InterPro"/>
</dbReference>
<dbReference type="OrthoDB" id="6499973at2759"/>
<gene>
    <name evidence="5" type="ORF">HYDPIDRAFT_93254</name>
</gene>
<reference evidence="5 6" key="1">
    <citation type="submission" date="2014-04" db="EMBL/GenBank/DDBJ databases">
        <title>Evolutionary Origins and Diversification of the Mycorrhizal Mutualists.</title>
        <authorList>
            <consortium name="DOE Joint Genome Institute"/>
            <consortium name="Mycorrhizal Genomics Consortium"/>
            <person name="Kohler A."/>
            <person name="Kuo A."/>
            <person name="Nagy L.G."/>
            <person name="Floudas D."/>
            <person name="Copeland A."/>
            <person name="Barry K.W."/>
            <person name="Cichocki N."/>
            <person name="Veneault-Fourrey C."/>
            <person name="LaButti K."/>
            <person name="Lindquist E.A."/>
            <person name="Lipzen A."/>
            <person name="Lundell T."/>
            <person name="Morin E."/>
            <person name="Murat C."/>
            <person name="Riley R."/>
            <person name="Ohm R."/>
            <person name="Sun H."/>
            <person name="Tunlid A."/>
            <person name="Henrissat B."/>
            <person name="Grigoriev I.V."/>
            <person name="Hibbett D.S."/>
            <person name="Martin F."/>
        </authorList>
    </citation>
    <scope>NUCLEOTIDE SEQUENCE [LARGE SCALE GENOMIC DNA]</scope>
    <source>
        <strain evidence="5 6">MD-312</strain>
    </source>
</reference>
<dbReference type="HOGENOM" id="CLU_001265_1_1_1"/>
<dbReference type="Pfam" id="PF07690">
    <property type="entry name" value="MFS_1"/>
    <property type="match status" value="1"/>
</dbReference>
<comment type="similarity">
    <text evidence="2">Belongs to the major facilitator superfamily. Monocarboxylate porter (TC 2.A.1.13) family.</text>
</comment>
<feature type="transmembrane region" description="Helical" evidence="4">
    <location>
        <begin position="226"/>
        <end position="247"/>
    </location>
</feature>
<keyword evidence="4" id="KW-0812">Transmembrane</keyword>
<feature type="transmembrane region" description="Helical" evidence="4">
    <location>
        <begin position="131"/>
        <end position="152"/>
    </location>
</feature>
<evidence type="ECO:0008006" key="7">
    <source>
        <dbReference type="Google" id="ProtNLM"/>
    </source>
</evidence>
<dbReference type="Proteomes" id="UP000053820">
    <property type="component" value="Unassembled WGS sequence"/>
</dbReference>
<dbReference type="GO" id="GO:0016020">
    <property type="term" value="C:membrane"/>
    <property type="evidence" value="ECO:0007669"/>
    <property type="project" value="UniProtKB-SubCell"/>
</dbReference>
<dbReference type="PANTHER" id="PTHR11360:SF252">
    <property type="entry name" value="MAJOR FACILITATOR SUPERFAMILY (MFS) PROFILE DOMAIN-CONTAINING PROTEIN-RELATED"/>
    <property type="match status" value="1"/>
</dbReference>
<keyword evidence="4" id="KW-1133">Transmembrane helix</keyword>
<evidence type="ECO:0000313" key="6">
    <source>
        <dbReference type="Proteomes" id="UP000053820"/>
    </source>
</evidence>
<evidence type="ECO:0000256" key="2">
    <source>
        <dbReference type="ARBA" id="ARBA00006727"/>
    </source>
</evidence>
<proteinExistence type="inferred from homology"/>
<sequence>MLPFSRVSSSSSVGVVKPRKGSVDNISVPSSPVSTESEPPEGGLVAWCTVLGAFLAQFCGFGYTSAFGVYQAFYAQNYLANESSSAISLVSRSFAPSMVTHVCVFRWIGSISTFLVTAIGPVCGPLFDRGYFYHVFIGGAILQSLSLFMLSLAQPGSYYQILLAQGVASGIAQGLMYVPSYAIISHHFCRRRTAVMSIVASGAALGGIAHTIMLNKLLSSPVGFNTGVRMSASFVTILLFISCLLVRTRYGSPQKTTSVHFWKATKKCFTEVPSLLTIIGFTCFQTGYLYPFFYFQIDSLRHGLSTSFSFYSLVIISGGSFIGRFIAAVILPLIGVIDLTIITTIVCAVLIVGMIWLGTVASVVVLGILYGLFSGINIAMMAPLMAVLTSNPTELGVRMGISFAITVTEDNHFLGSPICGALLTSRYIWSRPALFCGVRPLHPFTTRLLSAMLITCRQSLWQENSPSSPYVSPFIAPSARLRTKQKKLSSEGVISQLRYQLTSKRRQLPPPPATTHLTRHDYDNTWDEISMHFYGSWYNLLDIGFGFGICFEGSLWKYCNL</sequence>
<feature type="compositionally biased region" description="Low complexity" evidence="3">
    <location>
        <begin position="27"/>
        <end position="40"/>
    </location>
</feature>